<keyword evidence="2" id="KW-0812">Transmembrane</keyword>
<protein>
    <submittedName>
        <fullName evidence="3">M48 family metallopeptidase</fullName>
    </submittedName>
</protein>
<reference evidence="3 4" key="1">
    <citation type="submission" date="2024-06" db="EMBL/GenBank/DDBJ databases">
        <title>The Natural Products Discovery Center: Release of the First 8490 Sequenced Strains for Exploring Actinobacteria Biosynthetic Diversity.</title>
        <authorList>
            <person name="Kalkreuter E."/>
            <person name="Kautsar S.A."/>
            <person name="Yang D."/>
            <person name="Bader C.D."/>
            <person name="Teijaro C.N."/>
            <person name="Fluegel L."/>
            <person name="Davis C.M."/>
            <person name="Simpson J.R."/>
            <person name="Lauterbach L."/>
            <person name="Steele A.D."/>
            <person name="Gui C."/>
            <person name="Meng S."/>
            <person name="Li G."/>
            <person name="Viehrig K."/>
            <person name="Ye F."/>
            <person name="Su P."/>
            <person name="Kiefer A.F."/>
            <person name="Nichols A."/>
            <person name="Cepeda A.J."/>
            <person name="Yan W."/>
            <person name="Fan B."/>
            <person name="Jiang Y."/>
            <person name="Adhikari A."/>
            <person name="Zheng C.-J."/>
            <person name="Schuster L."/>
            <person name="Cowan T.M."/>
            <person name="Smanski M.J."/>
            <person name="Chevrette M.G."/>
            <person name="De Carvalho L.P.S."/>
            <person name="Shen B."/>
        </authorList>
    </citation>
    <scope>NUCLEOTIDE SEQUENCE [LARGE SCALE GENOMIC DNA]</scope>
    <source>
        <strain evidence="3 4">NPDC046851</strain>
    </source>
</reference>
<evidence type="ECO:0000256" key="2">
    <source>
        <dbReference type="SAM" id="Phobius"/>
    </source>
</evidence>
<sequence length="379" mass="40314">MGQTQVADAAGIAPPGRGRAATAAAYGVACAAHLIVAGLVIGGLTLIVFGWATIVQPVIGLVLLGVAAQLRPRLGTLASDWPTLSRGQAPALFTLLDAVADEVGERRVDAVRITSDFAVRASAYGVRRYRVLDIGLPLWVTSRPEQRVAALAQELAYFGGDVRRGTLVGTALTSLNGGMELAAPRAEAPAGIWTAARGTPHADEMSEATRDFKKRGRIVNYVLWIPQLVMKGLTRALLRLTVPAARYAEFRADAEAARIASTPAVVALLRHRRSADSVCTETHRLAVATRTFGRGEAVRNAERDFWTKVADHAAALPDRAPDDPADTDADDPRVARLSRDTGEPATVTLGAAEADAVESELEEARRQVARKIIQECVLG</sequence>
<gene>
    <name evidence="3" type="ORF">ABZ931_24785</name>
</gene>
<accession>A0ABV3B439</accession>
<feature type="transmembrane region" description="Helical" evidence="2">
    <location>
        <begin position="48"/>
        <end position="68"/>
    </location>
</feature>
<feature type="region of interest" description="Disordered" evidence="1">
    <location>
        <begin position="316"/>
        <end position="345"/>
    </location>
</feature>
<name>A0ABV3B439_9ACTN</name>
<dbReference type="RefSeq" id="WP_359698204.1">
    <property type="nucleotide sequence ID" value="NZ_JBEYXT010000128.1"/>
</dbReference>
<dbReference type="EMBL" id="JBEYXT010000128">
    <property type="protein sequence ID" value="MEU6804198.1"/>
    <property type="molecule type" value="Genomic_DNA"/>
</dbReference>
<dbReference type="CDD" id="cd07328">
    <property type="entry name" value="M48_Ste24p_like"/>
    <property type="match status" value="1"/>
</dbReference>
<proteinExistence type="predicted"/>
<comment type="caution">
    <text evidence="3">The sequence shown here is derived from an EMBL/GenBank/DDBJ whole genome shotgun (WGS) entry which is preliminary data.</text>
</comment>
<keyword evidence="2" id="KW-1133">Transmembrane helix</keyword>
<keyword evidence="2" id="KW-0472">Membrane</keyword>
<dbReference type="Proteomes" id="UP001551189">
    <property type="component" value="Unassembled WGS sequence"/>
</dbReference>
<evidence type="ECO:0000313" key="3">
    <source>
        <dbReference type="EMBL" id="MEU6804198.1"/>
    </source>
</evidence>
<organism evidence="3 4">
    <name type="scientific">Streptomyces neyagawaensis</name>
    <dbReference type="NCBI Taxonomy" id="42238"/>
    <lineage>
        <taxon>Bacteria</taxon>
        <taxon>Bacillati</taxon>
        <taxon>Actinomycetota</taxon>
        <taxon>Actinomycetes</taxon>
        <taxon>Kitasatosporales</taxon>
        <taxon>Streptomycetaceae</taxon>
        <taxon>Streptomyces</taxon>
    </lineage>
</organism>
<evidence type="ECO:0000313" key="4">
    <source>
        <dbReference type="Proteomes" id="UP001551189"/>
    </source>
</evidence>
<feature type="compositionally biased region" description="Basic and acidic residues" evidence="1">
    <location>
        <begin position="330"/>
        <end position="342"/>
    </location>
</feature>
<keyword evidence="4" id="KW-1185">Reference proteome</keyword>
<feature type="transmembrane region" description="Helical" evidence="2">
    <location>
        <begin position="23"/>
        <end position="42"/>
    </location>
</feature>
<evidence type="ECO:0000256" key="1">
    <source>
        <dbReference type="SAM" id="MobiDB-lite"/>
    </source>
</evidence>